<keyword evidence="2" id="KW-0946">Virion</keyword>
<sequence>MRIKLIVKDVDLLKLPEGSIVDIEDTIAKEYIEKKTAIEYTDDIAKQERDEKIKTILETKMTQELEVKDGAKIEVKAPTVEKKSFGETIQMICKATTGQNITAGADGGYLTYTELFREIVDVAIPGGVIWPKCTKIQLGDRATAITIPYLNNTGNTATSAPRYYPVEEGGQKTVTKLAFGKQTLTLFKQVVRIPMTWEIMEDVGIIEGYVKQVARQRLDWLLDYMVFSGVAGTNGYIGICTAAANAFRAARIVAATITKPSIINLVGGVLPQVRQGAEFWMSNAAWCSMMEQCSTATAVTPSFGSMVDISGKTVMGYPVNVSEQLAALNTNYDILFGNPKTYYIAYKNSPKEMMTADFRWDYNESELVIEFRSAGAPCLPSQTLIDGGVCSGFSSRA</sequence>
<dbReference type="EMBL" id="MT142554">
    <property type="protein sequence ID" value="QJA85098.1"/>
    <property type="molecule type" value="Genomic_DNA"/>
</dbReference>
<comment type="subcellular location">
    <subcellularLocation>
        <location evidence="1">Virion</location>
    </subcellularLocation>
</comment>
<dbReference type="SUPFAM" id="SSF56563">
    <property type="entry name" value="Major capsid protein gp5"/>
    <property type="match status" value="1"/>
</dbReference>
<dbReference type="InterPro" id="IPR024455">
    <property type="entry name" value="Phage_capsid"/>
</dbReference>
<dbReference type="Gene3D" id="3.30.2400.10">
    <property type="entry name" value="Major capsid protein gp5"/>
    <property type="match status" value="1"/>
</dbReference>
<name>A0A6M3KUW9_9ZZZZ</name>
<evidence type="ECO:0000256" key="2">
    <source>
        <dbReference type="ARBA" id="ARBA00022844"/>
    </source>
</evidence>
<protein>
    <submittedName>
        <fullName evidence="4">Putative capsid protein</fullName>
    </submittedName>
</protein>
<gene>
    <name evidence="4" type="ORF">MM415B02274_0008</name>
</gene>
<reference evidence="4" key="1">
    <citation type="submission" date="2020-03" db="EMBL/GenBank/DDBJ databases">
        <title>The deep terrestrial virosphere.</title>
        <authorList>
            <person name="Holmfeldt K."/>
            <person name="Nilsson E."/>
            <person name="Simone D."/>
            <person name="Lopez-Fernandez M."/>
            <person name="Wu X."/>
            <person name="de Brujin I."/>
            <person name="Lundin D."/>
            <person name="Andersson A."/>
            <person name="Bertilsson S."/>
            <person name="Dopson M."/>
        </authorList>
    </citation>
    <scope>NUCLEOTIDE SEQUENCE</scope>
    <source>
        <strain evidence="4">MM415B02274</strain>
    </source>
</reference>
<dbReference type="GO" id="GO:0044423">
    <property type="term" value="C:virion component"/>
    <property type="evidence" value="ECO:0007669"/>
    <property type="project" value="UniProtKB-KW"/>
</dbReference>
<evidence type="ECO:0000259" key="3">
    <source>
        <dbReference type="Pfam" id="PF05065"/>
    </source>
</evidence>
<dbReference type="Gene3D" id="3.30.2320.10">
    <property type="entry name" value="hypothetical protein PF0899 domain"/>
    <property type="match status" value="1"/>
</dbReference>
<dbReference type="InterPro" id="IPR054612">
    <property type="entry name" value="Phage_capsid-like_C"/>
</dbReference>
<evidence type="ECO:0000256" key="1">
    <source>
        <dbReference type="ARBA" id="ARBA00004328"/>
    </source>
</evidence>
<organism evidence="4">
    <name type="scientific">viral metagenome</name>
    <dbReference type="NCBI Taxonomy" id="1070528"/>
    <lineage>
        <taxon>unclassified sequences</taxon>
        <taxon>metagenomes</taxon>
        <taxon>organismal metagenomes</taxon>
    </lineage>
</organism>
<dbReference type="AlphaFoldDB" id="A0A6M3KUW9"/>
<proteinExistence type="predicted"/>
<evidence type="ECO:0000313" key="4">
    <source>
        <dbReference type="EMBL" id="QJA85098.1"/>
    </source>
</evidence>
<dbReference type="Pfam" id="PF05065">
    <property type="entry name" value="Phage_capsid"/>
    <property type="match status" value="1"/>
</dbReference>
<dbReference type="NCBIfam" id="TIGR01554">
    <property type="entry name" value="major_cap_HK97"/>
    <property type="match status" value="1"/>
</dbReference>
<feature type="domain" description="Phage capsid-like C-terminal" evidence="3">
    <location>
        <begin position="108"/>
        <end position="377"/>
    </location>
</feature>
<accession>A0A6M3KUW9</accession>